<comment type="subcellular location">
    <subcellularLocation>
        <location evidence="1">Secreted</location>
        <location evidence="1">Extracellular space</location>
    </subcellularLocation>
</comment>
<dbReference type="InterPro" id="IPR009003">
    <property type="entry name" value="Peptidase_S1_PA"/>
</dbReference>
<dbReference type="SUPFAM" id="SSF50494">
    <property type="entry name" value="Trypsin-like serine proteases"/>
    <property type="match status" value="2"/>
</dbReference>
<evidence type="ECO:0000313" key="9">
    <source>
        <dbReference type="Proteomes" id="UP000646548"/>
    </source>
</evidence>
<dbReference type="GO" id="GO:0005576">
    <property type="term" value="C:extracellular region"/>
    <property type="evidence" value="ECO:0007669"/>
    <property type="project" value="UniProtKB-SubCell"/>
</dbReference>
<feature type="chain" id="PRO_5032674319" description="trypsin" evidence="6">
    <location>
        <begin position="25"/>
        <end position="445"/>
    </location>
</feature>
<keyword evidence="2" id="KW-0865">Zymogen</keyword>
<dbReference type="GO" id="GO:0004252">
    <property type="term" value="F:serine-type endopeptidase activity"/>
    <property type="evidence" value="ECO:0007669"/>
    <property type="project" value="UniProtKB-EC"/>
</dbReference>
<gene>
    <name evidence="8" type="ORF">FQA47_020568</name>
</gene>
<evidence type="ECO:0000256" key="2">
    <source>
        <dbReference type="ARBA" id="ARBA00023145"/>
    </source>
</evidence>
<dbReference type="EMBL" id="WKFB01000430">
    <property type="protein sequence ID" value="KAF6723332.1"/>
    <property type="molecule type" value="Genomic_DNA"/>
</dbReference>
<dbReference type="PANTHER" id="PTHR24271">
    <property type="entry name" value="KALLIKREIN-RELATED"/>
    <property type="match status" value="1"/>
</dbReference>
<proteinExistence type="predicted"/>
<dbReference type="PROSITE" id="PS00134">
    <property type="entry name" value="TRYPSIN_HIS"/>
    <property type="match status" value="2"/>
</dbReference>
<dbReference type="GO" id="GO:0006508">
    <property type="term" value="P:proteolysis"/>
    <property type="evidence" value="ECO:0007669"/>
    <property type="project" value="InterPro"/>
</dbReference>
<dbReference type="Gene3D" id="2.40.10.10">
    <property type="entry name" value="Trypsin-like serine proteases"/>
    <property type="match status" value="2"/>
</dbReference>
<dbReference type="Proteomes" id="UP000646548">
    <property type="component" value="Unassembled WGS sequence"/>
</dbReference>
<dbReference type="CDD" id="cd00190">
    <property type="entry name" value="Tryp_SPc"/>
    <property type="match status" value="2"/>
</dbReference>
<dbReference type="PANTHER" id="PTHR24271:SF80">
    <property type="entry name" value="GRANZYME 3, TANDEM DUPLICATE 1-RELATED"/>
    <property type="match status" value="1"/>
</dbReference>
<evidence type="ECO:0000256" key="3">
    <source>
        <dbReference type="ARBA" id="ARBA00023157"/>
    </source>
</evidence>
<dbReference type="EC" id="3.4.21.4" evidence="5"/>
<evidence type="ECO:0000256" key="5">
    <source>
        <dbReference type="ARBA" id="ARBA00038868"/>
    </source>
</evidence>
<evidence type="ECO:0000259" key="7">
    <source>
        <dbReference type="PROSITE" id="PS50240"/>
    </source>
</evidence>
<organism evidence="8 9">
    <name type="scientific">Oryzias melastigma</name>
    <name type="common">Marine medaka</name>
    <dbReference type="NCBI Taxonomy" id="30732"/>
    <lineage>
        <taxon>Eukaryota</taxon>
        <taxon>Metazoa</taxon>
        <taxon>Chordata</taxon>
        <taxon>Craniata</taxon>
        <taxon>Vertebrata</taxon>
        <taxon>Euteleostomi</taxon>
        <taxon>Actinopterygii</taxon>
        <taxon>Neopterygii</taxon>
        <taxon>Teleostei</taxon>
        <taxon>Neoteleostei</taxon>
        <taxon>Acanthomorphata</taxon>
        <taxon>Ovalentaria</taxon>
        <taxon>Atherinomorphae</taxon>
        <taxon>Beloniformes</taxon>
        <taxon>Adrianichthyidae</taxon>
        <taxon>Oryziinae</taxon>
        <taxon>Oryzias</taxon>
    </lineage>
</organism>
<accession>A0A834FA10</accession>
<reference evidence="8" key="1">
    <citation type="journal article" name="BMC Genomics">
        <title>Long-read sequencing and de novo genome assembly of marine medaka (Oryzias melastigma).</title>
        <authorList>
            <person name="Liang P."/>
            <person name="Saqib H.S.A."/>
            <person name="Ni X."/>
            <person name="Shen Y."/>
        </authorList>
    </citation>
    <scope>NUCLEOTIDE SEQUENCE</scope>
    <source>
        <strain evidence="8">Bigg-433</strain>
    </source>
</reference>
<keyword evidence="6" id="KW-0732">Signal</keyword>
<dbReference type="FunFam" id="2.40.10.10:FF:000005">
    <property type="entry name" value="Serine protease 37"/>
    <property type="match status" value="2"/>
</dbReference>
<feature type="signal peptide" evidence="6">
    <location>
        <begin position="1"/>
        <end position="24"/>
    </location>
</feature>
<evidence type="ECO:0000256" key="1">
    <source>
        <dbReference type="ARBA" id="ARBA00004239"/>
    </source>
</evidence>
<dbReference type="InterPro" id="IPR043504">
    <property type="entry name" value="Peptidase_S1_PA_chymotrypsin"/>
</dbReference>
<comment type="catalytic activity">
    <reaction evidence="4">
        <text>Preferential cleavage: Arg-|-Xaa, Lys-|-Xaa.</text>
        <dbReference type="EC" id="3.4.21.4"/>
    </reaction>
</comment>
<dbReference type="InterPro" id="IPR018114">
    <property type="entry name" value="TRYPSIN_HIS"/>
</dbReference>
<feature type="domain" description="Peptidase S1" evidence="7">
    <location>
        <begin position="29"/>
        <end position="384"/>
    </location>
</feature>
<dbReference type="Pfam" id="PF00089">
    <property type="entry name" value="Trypsin"/>
    <property type="match status" value="2"/>
</dbReference>
<dbReference type="InterPro" id="IPR001314">
    <property type="entry name" value="Peptidase_S1A"/>
</dbReference>
<evidence type="ECO:0000313" key="8">
    <source>
        <dbReference type="EMBL" id="KAF6723332.1"/>
    </source>
</evidence>
<protein>
    <recommendedName>
        <fullName evidence="5">trypsin</fullName>
        <ecNumber evidence="5">3.4.21.4</ecNumber>
    </recommendedName>
</protein>
<keyword evidence="3" id="KW-1015">Disulfide bond</keyword>
<dbReference type="InterPro" id="IPR001254">
    <property type="entry name" value="Trypsin_dom"/>
</dbReference>
<dbReference type="SMART" id="SM00020">
    <property type="entry name" value="Tryp_SPc"/>
    <property type="match status" value="2"/>
</dbReference>
<evidence type="ECO:0000256" key="4">
    <source>
        <dbReference type="ARBA" id="ARBA00036320"/>
    </source>
</evidence>
<dbReference type="AlphaFoldDB" id="A0A834FA10"/>
<dbReference type="PRINTS" id="PR00722">
    <property type="entry name" value="CHYMOTRYPSIN"/>
</dbReference>
<sequence length="445" mass="49917">MQDCRILYLLLLLSVAENLPLVGASESGIVGGRVAKPHSRPYMASLQIHGHHICGGILIRDDYVLTAAHCKKDSQPLTVVLGAHDLSKKEKSQQRLTVKNYRKHDNFTGGQENDVMLLKLKTKAQLNKYVETINLPKKNKETLANIRCEVAGWGHTGVDKRISNVLKEASEETQFKGECKYIWREYFNPTQMICTKFTKKSGGICQVEGGSESELVDSSCPPTTKMQDCSVLNLLLLLSVTENLPLVGASESGIVGGRVAKPHSRPYMASLQIHGQHVCGGILIRDDYVLTAAHCKKDNQPMTVVLGAHNISKREKTQQRFKIKTFFQHEHFSGGYENDIMLMKLEPKAKLNQYVKGMELSSRDENVPPYTRCTVAGWGRTGVKKPSSAVLKETTEMIQKESECKRIWQQYFNSKQMICTKFSKKQGGICQVMQAHFTFLFCFSV</sequence>
<comment type="caution">
    <text evidence="8">The sequence shown here is derived from an EMBL/GenBank/DDBJ whole genome shotgun (WGS) entry which is preliminary data.</text>
</comment>
<dbReference type="PROSITE" id="PS50240">
    <property type="entry name" value="TRYPSIN_DOM"/>
    <property type="match status" value="1"/>
</dbReference>
<name>A0A834FA10_ORYME</name>
<evidence type="ECO:0000256" key="6">
    <source>
        <dbReference type="SAM" id="SignalP"/>
    </source>
</evidence>